<accession>A0A8S1P1Q0</accession>
<sequence length="135" mass="16398">MLSTTKFISFIKLKIKQAQGRIHKIQHNDNLRFYILIAYGRRIKLKIYKLFMIFDQYTYCMGVLQNSVNIRKKKINNESIVCQIILGTLHDYDIKSYYFLSYFIRSKFKQLLIIFLQQNNNCIKKFKKTYIYLKL</sequence>
<reference evidence="1" key="1">
    <citation type="submission" date="2021-01" db="EMBL/GenBank/DDBJ databases">
        <authorList>
            <consortium name="Genoscope - CEA"/>
            <person name="William W."/>
        </authorList>
    </citation>
    <scope>NUCLEOTIDE SEQUENCE</scope>
</reference>
<evidence type="ECO:0000313" key="1">
    <source>
        <dbReference type="EMBL" id="CAD8097116.1"/>
    </source>
</evidence>
<dbReference type="EMBL" id="CAJJDN010000067">
    <property type="protein sequence ID" value="CAD8097116.1"/>
    <property type="molecule type" value="Genomic_DNA"/>
</dbReference>
<gene>
    <name evidence="1" type="ORF">PSON_ATCC_30995.1.T0670246</name>
</gene>
<comment type="caution">
    <text evidence="1">The sequence shown here is derived from an EMBL/GenBank/DDBJ whole genome shotgun (WGS) entry which is preliminary data.</text>
</comment>
<dbReference type="Proteomes" id="UP000692954">
    <property type="component" value="Unassembled WGS sequence"/>
</dbReference>
<dbReference type="AlphaFoldDB" id="A0A8S1P1Q0"/>
<keyword evidence="2" id="KW-1185">Reference proteome</keyword>
<protein>
    <submittedName>
        <fullName evidence="1">Uncharacterized protein</fullName>
    </submittedName>
</protein>
<organism evidence="1 2">
    <name type="scientific">Paramecium sonneborni</name>
    <dbReference type="NCBI Taxonomy" id="65129"/>
    <lineage>
        <taxon>Eukaryota</taxon>
        <taxon>Sar</taxon>
        <taxon>Alveolata</taxon>
        <taxon>Ciliophora</taxon>
        <taxon>Intramacronucleata</taxon>
        <taxon>Oligohymenophorea</taxon>
        <taxon>Peniculida</taxon>
        <taxon>Parameciidae</taxon>
        <taxon>Paramecium</taxon>
    </lineage>
</organism>
<evidence type="ECO:0000313" key="2">
    <source>
        <dbReference type="Proteomes" id="UP000692954"/>
    </source>
</evidence>
<name>A0A8S1P1Q0_9CILI</name>
<proteinExistence type="predicted"/>